<keyword evidence="2" id="KW-1185">Reference proteome</keyword>
<sequence>VKSFCRFGGFGFEVTEHGYFSFHEPPKLIQSKSIKRKLTTSTVLCVSPCLCSLLLIRSRERRKIHVILSNSFMCVWRLSNGASRLDQ</sequence>
<comment type="caution">
    <text evidence="1">The sequence shown here is derived from an EMBL/GenBank/DDBJ whole genome shotgun (WGS) entry which is preliminary data.</text>
</comment>
<evidence type="ECO:0000313" key="1">
    <source>
        <dbReference type="EMBL" id="KAH1097068.1"/>
    </source>
</evidence>
<dbReference type="AlphaFoldDB" id="A0A9D4A773"/>
<dbReference type="EMBL" id="JAIQCV010000005">
    <property type="protein sequence ID" value="KAH1097068.1"/>
    <property type="molecule type" value="Genomic_DNA"/>
</dbReference>
<organism evidence="1 2">
    <name type="scientific">Gossypium stocksii</name>
    <dbReference type="NCBI Taxonomy" id="47602"/>
    <lineage>
        <taxon>Eukaryota</taxon>
        <taxon>Viridiplantae</taxon>
        <taxon>Streptophyta</taxon>
        <taxon>Embryophyta</taxon>
        <taxon>Tracheophyta</taxon>
        <taxon>Spermatophyta</taxon>
        <taxon>Magnoliopsida</taxon>
        <taxon>eudicotyledons</taxon>
        <taxon>Gunneridae</taxon>
        <taxon>Pentapetalae</taxon>
        <taxon>rosids</taxon>
        <taxon>malvids</taxon>
        <taxon>Malvales</taxon>
        <taxon>Malvaceae</taxon>
        <taxon>Malvoideae</taxon>
        <taxon>Gossypium</taxon>
    </lineage>
</organism>
<dbReference type="Proteomes" id="UP000828251">
    <property type="component" value="Unassembled WGS sequence"/>
</dbReference>
<protein>
    <submittedName>
        <fullName evidence="1">Uncharacterized protein</fullName>
    </submittedName>
</protein>
<feature type="non-terminal residue" evidence="1">
    <location>
        <position position="1"/>
    </location>
</feature>
<feature type="non-terminal residue" evidence="1">
    <location>
        <position position="87"/>
    </location>
</feature>
<gene>
    <name evidence="1" type="ORF">J1N35_013989</name>
</gene>
<name>A0A9D4A773_9ROSI</name>
<proteinExistence type="predicted"/>
<evidence type="ECO:0000313" key="2">
    <source>
        <dbReference type="Proteomes" id="UP000828251"/>
    </source>
</evidence>
<accession>A0A9D4A773</accession>
<reference evidence="1 2" key="1">
    <citation type="journal article" date="2021" name="Plant Biotechnol. J.">
        <title>Multi-omics assisted identification of the key and species-specific regulatory components of drought-tolerant mechanisms in Gossypium stocksii.</title>
        <authorList>
            <person name="Yu D."/>
            <person name="Ke L."/>
            <person name="Zhang D."/>
            <person name="Wu Y."/>
            <person name="Sun Y."/>
            <person name="Mei J."/>
            <person name="Sun J."/>
            <person name="Sun Y."/>
        </authorList>
    </citation>
    <scope>NUCLEOTIDE SEQUENCE [LARGE SCALE GENOMIC DNA]</scope>
    <source>
        <strain evidence="2">cv. E1</strain>
        <tissue evidence="1">Leaf</tissue>
    </source>
</reference>